<dbReference type="EMBL" id="CATQJA010002663">
    <property type="protein sequence ID" value="CAJ0581815.1"/>
    <property type="molecule type" value="Genomic_DNA"/>
</dbReference>
<evidence type="ECO:0000313" key="8">
    <source>
        <dbReference type="Proteomes" id="UP001177023"/>
    </source>
</evidence>
<feature type="region of interest" description="Disordered" evidence="4">
    <location>
        <begin position="180"/>
        <end position="305"/>
    </location>
</feature>
<dbReference type="AlphaFoldDB" id="A0AA36D824"/>
<keyword evidence="5" id="KW-0812">Transmembrane</keyword>
<evidence type="ECO:0000256" key="5">
    <source>
        <dbReference type="SAM" id="Phobius"/>
    </source>
</evidence>
<feature type="compositionally biased region" description="Pro residues" evidence="4">
    <location>
        <begin position="210"/>
        <end position="224"/>
    </location>
</feature>
<feature type="compositionally biased region" description="Gly residues" evidence="4">
    <location>
        <begin position="190"/>
        <end position="199"/>
    </location>
</feature>
<comment type="subunit">
    <text evidence="1">Collagen polypeptide chains are complexed within the cuticle by disulfide bonds and other types of covalent cross-links.</text>
</comment>
<feature type="domain" description="Nematode cuticle collagen N-terminal" evidence="6">
    <location>
        <begin position="26"/>
        <end position="78"/>
    </location>
</feature>
<feature type="compositionally biased region" description="Pro residues" evidence="4">
    <location>
        <begin position="523"/>
        <end position="534"/>
    </location>
</feature>
<feature type="non-terminal residue" evidence="7">
    <location>
        <position position="695"/>
    </location>
</feature>
<sequence>MRISTGGPKAGPFDVLDPNREHAYKYIITISSILSIVSLLTICVTLPSLFNFVANTARFSTQDFAYCENAAIDLETEMGSLRDRFLDLTKNRTRRANYGQHYNPSMLAADTPQFQECPACCTPGERGPTGDSGLPGMHGAPGPDGAPGRPGTTPNASCIPERVFEPPPCLPCPQGARGVPGHPGFPGDPGDPGIGGRPGADGMPGKMGEPGPPGPPGVPGPIGPPGNLGRTPEAHVIPGPPGEAGDPGPWGPPGHPGSAGEDGYPGAPGEKGWPGPPGAPGPVGPAGPIGPRGEAGPTGTPGTCVCQDTEVVMNDVNGHQPAQKEPVEPTSAASREPEVFEEVGDEPVPAKRTVKSVKKRRAEKEKEQKLNKKKAKASEPAQLDENGNAISLLIICLTLPAMYNHVQSTIEYVEAEMAFCEQSNEEALAELEYGKMTVNGTREKRRAMGFGAMLRRKAIRSYGDEVTGTPLETECPGCCIPGPPGPRGPSGKPGKPGNPGGAGKPGIPGTTPNQTCPVMGQREPPPCRPCPKGPPGIKGWPGFPGDPGPMGAPGQKGNDGEDGAPGEDGPQGPPGYHGGPGAPGDKGPTPEGELKEGPPGDPGPPGPIGASGMPGLPGHNGLTGSQGDRGWPGTPGEPGEPGYPGPEGPMGGLGPPGEPGVCVCQNVDSIIMVNPGSQPRIQADDYAPRQGGGYF</sequence>
<evidence type="ECO:0000256" key="3">
    <source>
        <dbReference type="ARBA" id="ARBA00023157"/>
    </source>
</evidence>
<feature type="compositionally biased region" description="Gly residues" evidence="4">
    <location>
        <begin position="575"/>
        <end position="584"/>
    </location>
</feature>
<feature type="compositionally biased region" description="Basic residues" evidence="4">
    <location>
        <begin position="352"/>
        <end position="361"/>
    </location>
</feature>
<dbReference type="PANTHER" id="PTHR24637">
    <property type="entry name" value="COLLAGEN"/>
    <property type="match status" value="1"/>
</dbReference>
<feature type="domain" description="Nematode cuticle collagen N-terminal" evidence="6">
    <location>
        <begin position="388"/>
        <end position="431"/>
    </location>
</feature>
<evidence type="ECO:0000256" key="1">
    <source>
        <dbReference type="ARBA" id="ARBA00011518"/>
    </source>
</evidence>
<feature type="compositionally biased region" description="Pro residues" evidence="4">
    <location>
        <begin position="274"/>
        <end position="285"/>
    </location>
</feature>
<dbReference type="InterPro" id="IPR008160">
    <property type="entry name" value="Collagen"/>
</dbReference>
<keyword evidence="3" id="KW-1015">Disulfide bond</keyword>
<keyword evidence="2" id="KW-0677">Repeat</keyword>
<accession>A0AA36D824</accession>
<gene>
    <name evidence="7" type="ORF">MSPICULIGERA_LOCUS19969</name>
</gene>
<keyword evidence="5" id="KW-1133">Transmembrane helix</keyword>
<comment type="caution">
    <text evidence="7">The sequence shown here is derived from an EMBL/GenBank/DDBJ whole genome shotgun (WGS) entry which is preliminary data.</text>
</comment>
<protein>
    <recommendedName>
        <fullName evidence="6">Nematode cuticle collagen N-terminal domain-containing protein</fullName>
    </recommendedName>
</protein>
<dbReference type="SMART" id="SM01088">
    <property type="entry name" value="Col_cuticle_N"/>
    <property type="match status" value="2"/>
</dbReference>
<dbReference type="GO" id="GO:0042302">
    <property type="term" value="F:structural constituent of cuticle"/>
    <property type="evidence" value="ECO:0007669"/>
    <property type="project" value="InterPro"/>
</dbReference>
<organism evidence="7 8">
    <name type="scientific">Mesorhabditis spiculigera</name>
    <dbReference type="NCBI Taxonomy" id="96644"/>
    <lineage>
        <taxon>Eukaryota</taxon>
        <taxon>Metazoa</taxon>
        <taxon>Ecdysozoa</taxon>
        <taxon>Nematoda</taxon>
        <taxon>Chromadorea</taxon>
        <taxon>Rhabditida</taxon>
        <taxon>Rhabditina</taxon>
        <taxon>Rhabditomorpha</taxon>
        <taxon>Rhabditoidea</taxon>
        <taxon>Rhabditidae</taxon>
        <taxon>Mesorhabditinae</taxon>
        <taxon>Mesorhabditis</taxon>
    </lineage>
</organism>
<feature type="region of interest" description="Disordered" evidence="4">
    <location>
        <begin position="675"/>
        <end position="695"/>
    </location>
</feature>
<reference evidence="7" key="1">
    <citation type="submission" date="2023-06" db="EMBL/GenBank/DDBJ databases">
        <authorList>
            <person name="Delattre M."/>
        </authorList>
    </citation>
    <scope>NUCLEOTIDE SEQUENCE</scope>
    <source>
        <strain evidence="7">AF72</strain>
    </source>
</reference>
<feature type="region of interest" description="Disordered" evidence="4">
    <location>
        <begin position="480"/>
        <end position="657"/>
    </location>
</feature>
<dbReference type="Proteomes" id="UP001177023">
    <property type="component" value="Unassembled WGS sequence"/>
</dbReference>
<evidence type="ECO:0000313" key="7">
    <source>
        <dbReference type="EMBL" id="CAJ0581815.1"/>
    </source>
</evidence>
<dbReference type="Pfam" id="PF01484">
    <property type="entry name" value="Col_cuticle_N"/>
    <property type="match status" value="1"/>
</dbReference>
<name>A0AA36D824_9BILA</name>
<keyword evidence="8" id="KW-1185">Reference proteome</keyword>
<proteinExistence type="predicted"/>
<evidence type="ECO:0000256" key="4">
    <source>
        <dbReference type="SAM" id="MobiDB-lite"/>
    </source>
</evidence>
<dbReference type="PANTHER" id="PTHR24637:SF351">
    <property type="entry name" value="CUTICLE COLLAGEN DPY-10"/>
    <property type="match status" value="1"/>
</dbReference>
<evidence type="ECO:0000259" key="6">
    <source>
        <dbReference type="SMART" id="SM01088"/>
    </source>
</evidence>
<dbReference type="Pfam" id="PF01391">
    <property type="entry name" value="Collagen"/>
    <property type="match status" value="3"/>
</dbReference>
<feature type="region of interest" description="Disordered" evidence="4">
    <location>
        <begin position="319"/>
        <end position="381"/>
    </location>
</feature>
<feature type="compositionally biased region" description="Low complexity" evidence="4">
    <location>
        <begin position="135"/>
        <end position="154"/>
    </location>
</feature>
<feature type="transmembrane region" description="Helical" evidence="5">
    <location>
        <begin position="26"/>
        <end position="50"/>
    </location>
</feature>
<keyword evidence="5" id="KW-0472">Membrane</keyword>
<evidence type="ECO:0000256" key="2">
    <source>
        <dbReference type="ARBA" id="ARBA00022737"/>
    </source>
</evidence>
<dbReference type="InterPro" id="IPR002486">
    <property type="entry name" value="Col_cuticle_N"/>
</dbReference>
<feature type="region of interest" description="Disordered" evidence="4">
    <location>
        <begin position="128"/>
        <end position="160"/>
    </location>
</feature>
<feature type="compositionally biased region" description="Low complexity" evidence="4">
    <location>
        <begin position="200"/>
        <end position="209"/>
    </location>
</feature>
<feature type="compositionally biased region" description="Gly residues" evidence="4">
    <location>
        <begin position="497"/>
        <end position="506"/>
    </location>
</feature>